<dbReference type="InterPro" id="IPR036388">
    <property type="entry name" value="WH-like_DNA-bd_sf"/>
</dbReference>
<feature type="region of interest" description="Disordered" evidence="3">
    <location>
        <begin position="457"/>
        <end position="488"/>
    </location>
</feature>
<feature type="compositionally biased region" description="Low complexity" evidence="3">
    <location>
        <begin position="322"/>
        <end position="339"/>
    </location>
</feature>
<organism evidence="5 6">
    <name type="scientific">Pochonia chlamydosporia 170</name>
    <dbReference type="NCBI Taxonomy" id="1380566"/>
    <lineage>
        <taxon>Eukaryota</taxon>
        <taxon>Fungi</taxon>
        <taxon>Dikarya</taxon>
        <taxon>Ascomycota</taxon>
        <taxon>Pezizomycotina</taxon>
        <taxon>Sordariomycetes</taxon>
        <taxon>Hypocreomycetidae</taxon>
        <taxon>Hypocreales</taxon>
        <taxon>Clavicipitaceae</taxon>
        <taxon>Pochonia</taxon>
    </lineage>
</organism>
<dbReference type="PRINTS" id="PR00053">
    <property type="entry name" value="FORKHEAD"/>
</dbReference>
<keyword evidence="6" id="KW-1185">Reference proteome</keyword>
<keyword evidence="2" id="KW-0539">Nucleus</keyword>
<dbReference type="KEGG" id="pchm:VFPPC_12287"/>
<dbReference type="InterPro" id="IPR036390">
    <property type="entry name" value="WH_DNA-bd_sf"/>
</dbReference>
<dbReference type="GO" id="GO:0005634">
    <property type="term" value="C:nucleus"/>
    <property type="evidence" value="ECO:0007669"/>
    <property type="project" value="UniProtKB-SubCell"/>
</dbReference>
<evidence type="ECO:0000256" key="1">
    <source>
        <dbReference type="ARBA" id="ARBA00023125"/>
    </source>
</evidence>
<evidence type="ECO:0000313" key="6">
    <source>
        <dbReference type="Proteomes" id="UP000078397"/>
    </source>
</evidence>
<evidence type="ECO:0000256" key="3">
    <source>
        <dbReference type="SAM" id="MobiDB-lite"/>
    </source>
</evidence>
<dbReference type="GO" id="GO:0000981">
    <property type="term" value="F:DNA-binding transcription factor activity, RNA polymerase II-specific"/>
    <property type="evidence" value="ECO:0007669"/>
    <property type="project" value="TreeGrafter"/>
</dbReference>
<proteinExistence type="predicted"/>
<feature type="region of interest" description="Disordered" evidence="3">
    <location>
        <begin position="1"/>
        <end position="45"/>
    </location>
</feature>
<dbReference type="InterPro" id="IPR001766">
    <property type="entry name" value="Fork_head_dom"/>
</dbReference>
<feature type="domain" description="Fork-head" evidence="4">
    <location>
        <begin position="49"/>
        <end position="143"/>
    </location>
</feature>
<dbReference type="PANTHER" id="PTHR11829">
    <property type="entry name" value="FORKHEAD BOX PROTEIN"/>
    <property type="match status" value="1"/>
</dbReference>
<keyword evidence="1 2" id="KW-0238">DNA-binding</keyword>
<dbReference type="EMBL" id="LSBJ02000012">
    <property type="protein sequence ID" value="OAQ59062.1"/>
    <property type="molecule type" value="Genomic_DNA"/>
</dbReference>
<feature type="region of interest" description="Disordered" evidence="3">
    <location>
        <begin position="281"/>
        <end position="345"/>
    </location>
</feature>
<dbReference type="GeneID" id="28854209"/>
<comment type="caution">
    <text evidence="5">The sequence shown here is derived from an EMBL/GenBank/DDBJ whole genome shotgun (WGS) entry which is preliminary data.</text>
</comment>
<feature type="compositionally biased region" description="Low complexity" evidence="3">
    <location>
        <begin position="457"/>
        <end position="478"/>
    </location>
</feature>
<dbReference type="Proteomes" id="UP000078397">
    <property type="component" value="Unassembled WGS sequence"/>
</dbReference>
<feature type="DNA-binding region" description="Fork-head" evidence="2">
    <location>
        <begin position="49"/>
        <end position="143"/>
    </location>
</feature>
<dbReference type="Pfam" id="PF00250">
    <property type="entry name" value="Forkhead"/>
    <property type="match status" value="1"/>
</dbReference>
<sequence>MSPHEMSAASPPENACPNGSHGPGEGSRTTHLILPPNVSFSPITDDGTKPKYKYHQLIAMAILRSPMRRLTLKEIYKWISDTYSFYEPGQEWQNCVRHSLSMHKEFIKTKRQEGDPGLGGYWEIKPGNESKLLRKSTRKAASTEVCLISIRPEPSSLTKAPMGVPSPHPPASTSQIPRHPPNQCPEDVVTRSSDVLRLVGSSSDSSPVPRCSQARNRRRNHGLRTQSRTTATSPPLKRKFDSTDVAPAEMRPTPQTFYLTQMPELSNGRAEVEIARIRGSTCGSMKLRPPSYSPGHQSSDVGTNPPSTPAVRADSPPPLPSPSTSGRMRQNLSSQSLQSTPPPLFDIDEDNCPWSFFGLSEIGINPDINPQPEFDIFPDPVSMDSPLTVRIGSVDAHSPVNRAARRAPRDGSPPTAALADIPNFGAKQHRISTPLVKTAECCSSLFLEALNKACDGPGSPLWSPQSSPSPWDSSYEPSTMLYHRDGDN</sequence>
<protein>
    <submittedName>
        <fullName evidence="5">Forkhead box protein L2</fullName>
    </submittedName>
</protein>
<gene>
    <name evidence="5" type="ORF">VFPPC_12287</name>
</gene>
<dbReference type="AlphaFoldDB" id="A0A179F0Y8"/>
<reference evidence="5 6" key="1">
    <citation type="journal article" date="2016" name="PLoS Pathog.">
        <title>Biosynthesis of antibiotic leucinostatins in bio-control fungus Purpureocillium lilacinum and their inhibition on phytophthora revealed by genome mining.</title>
        <authorList>
            <person name="Wang G."/>
            <person name="Liu Z."/>
            <person name="Lin R."/>
            <person name="Li E."/>
            <person name="Mao Z."/>
            <person name="Ling J."/>
            <person name="Yang Y."/>
            <person name="Yin W.B."/>
            <person name="Xie B."/>
        </authorList>
    </citation>
    <scope>NUCLEOTIDE SEQUENCE [LARGE SCALE GENOMIC DNA]</scope>
    <source>
        <strain evidence="5">170</strain>
    </source>
</reference>
<evidence type="ECO:0000256" key="2">
    <source>
        <dbReference type="PROSITE-ProRule" id="PRU00089"/>
    </source>
</evidence>
<dbReference type="PANTHER" id="PTHR11829:SF343">
    <property type="entry name" value="FORK-HEAD DOMAIN-CONTAINING PROTEIN"/>
    <property type="match status" value="1"/>
</dbReference>
<dbReference type="CDD" id="cd00059">
    <property type="entry name" value="FH_FOX"/>
    <property type="match status" value="1"/>
</dbReference>
<feature type="compositionally biased region" description="Polar residues" evidence="3">
    <location>
        <begin position="294"/>
        <end position="305"/>
    </location>
</feature>
<evidence type="ECO:0000313" key="5">
    <source>
        <dbReference type="EMBL" id="OAQ59062.1"/>
    </source>
</evidence>
<accession>A0A179F0Y8</accession>
<dbReference type="Gene3D" id="1.10.10.10">
    <property type="entry name" value="Winged helix-like DNA-binding domain superfamily/Winged helix DNA-binding domain"/>
    <property type="match status" value="1"/>
</dbReference>
<dbReference type="RefSeq" id="XP_018137142.1">
    <property type="nucleotide sequence ID" value="XM_018290215.1"/>
</dbReference>
<dbReference type="OrthoDB" id="5954824at2759"/>
<comment type="subcellular location">
    <subcellularLocation>
        <location evidence="2">Nucleus</location>
    </subcellularLocation>
</comment>
<feature type="compositionally biased region" description="Low complexity" evidence="3">
    <location>
        <begin position="191"/>
        <end position="206"/>
    </location>
</feature>
<dbReference type="GO" id="GO:0000978">
    <property type="term" value="F:RNA polymerase II cis-regulatory region sequence-specific DNA binding"/>
    <property type="evidence" value="ECO:0007669"/>
    <property type="project" value="TreeGrafter"/>
</dbReference>
<dbReference type="STRING" id="1380566.A0A179F0Y8"/>
<dbReference type="InterPro" id="IPR050211">
    <property type="entry name" value="FOX_domain-containing"/>
</dbReference>
<feature type="compositionally biased region" description="Polar residues" evidence="3">
    <location>
        <begin position="223"/>
        <end position="233"/>
    </location>
</feature>
<dbReference type="SMART" id="SM00339">
    <property type="entry name" value="FH"/>
    <property type="match status" value="1"/>
</dbReference>
<dbReference type="SUPFAM" id="SSF46785">
    <property type="entry name" value="Winged helix' DNA-binding domain"/>
    <property type="match status" value="1"/>
</dbReference>
<dbReference type="PROSITE" id="PS50039">
    <property type="entry name" value="FORK_HEAD_3"/>
    <property type="match status" value="1"/>
</dbReference>
<feature type="region of interest" description="Disordered" evidence="3">
    <location>
        <begin position="156"/>
        <end position="255"/>
    </location>
</feature>
<name>A0A179F0Y8_METCM</name>
<evidence type="ECO:0000259" key="4">
    <source>
        <dbReference type="PROSITE" id="PS50039"/>
    </source>
</evidence>